<evidence type="ECO:0000313" key="2">
    <source>
        <dbReference type="EMBL" id="MDX2908054.1"/>
    </source>
</evidence>
<sequence length="89" mass="9658">MAGGISWRAMPADFPASGRVDAFFRRWREHGLIAEFHDRLRGKVREREGCEAEPTAGIIDAQSVRAGPGRGVDHGARLGVRSERGGCLG</sequence>
<proteinExistence type="predicted"/>
<evidence type="ECO:0008006" key="4">
    <source>
        <dbReference type="Google" id="ProtNLM"/>
    </source>
</evidence>
<comment type="caution">
    <text evidence="2">The sequence shown here is derived from an EMBL/GenBank/DDBJ whole genome shotgun (WGS) entry which is preliminary data.</text>
</comment>
<organism evidence="2 3">
    <name type="scientific">Streptomyces griseiscabiei</name>
    <dbReference type="NCBI Taxonomy" id="2993540"/>
    <lineage>
        <taxon>Bacteria</taxon>
        <taxon>Bacillati</taxon>
        <taxon>Actinomycetota</taxon>
        <taxon>Actinomycetes</taxon>
        <taxon>Kitasatosporales</taxon>
        <taxon>Streptomycetaceae</taxon>
        <taxon>Streptomyces</taxon>
    </lineage>
</organism>
<name>A0ABU4KXH5_9ACTN</name>
<evidence type="ECO:0000256" key="1">
    <source>
        <dbReference type="SAM" id="MobiDB-lite"/>
    </source>
</evidence>
<dbReference type="PANTHER" id="PTHR30007">
    <property type="entry name" value="PHP DOMAIN PROTEIN"/>
    <property type="match status" value="1"/>
</dbReference>
<keyword evidence="3" id="KW-1185">Reference proteome</keyword>
<dbReference type="Proteomes" id="UP001271723">
    <property type="component" value="Unassembled WGS sequence"/>
</dbReference>
<evidence type="ECO:0000313" key="3">
    <source>
        <dbReference type="Proteomes" id="UP001271723"/>
    </source>
</evidence>
<feature type="region of interest" description="Disordered" evidence="1">
    <location>
        <begin position="55"/>
        <end position="77"/>
    </location>
</feature>
<gene>
    <name evidence="2" type="ORF">PV517_04975</name>
</gene>
<reference evidence="2 3" key="1">
    <citation type="journal article" date="2023" name="Microb. Genom.">
        <title>Mesoterricola silvestris gen. nov., sp. nov., Mesoterricola sediminis sp. nov., Geothrix oryzae sp. nov., Geothrix edaphica sp. nov., Geothrix rubra sp. nov., and Geothrix limicola sp. nov., six novel members of Acidobacteriota isolated from soils.</title>
        <authorList>
            <person name="Weisberg A.J."/>
            <person name="Pearce E."/>
            <person name="Kramer C.G."/>
            <person name="Chang J.H."/>
            <person name="Clarke C.R."/>
        </authorList>
    </citation>
    <scope>NUCLEOTIDE SEQUENCE [LARGE SCALE GENOMIC DNA]</scope>
    <source>
        <strain evidence="2 3">NRRL_B-2795</strain>
    </source>
</reference>
<dbReference type="EMBL" id="JARAVY010000002">
    <property type="protein sequence ID" value="MDX2908054.1"/>
    <property type="molecule type" value="Genomic_DNA"/>
</dbReference>
<protein>
    <recommendedName>
        <fullName evidence="4">Transposase</fullName>
    </recommendedName>
</protein>
<dbReference type="PANTHER" id="PTHR30007:SF0">
    <property type="entry name" value="TRANSPOSASE"/>
    <property type="match status" value="1"/>
</dbReference>
<accession>A0ABU4KXH5</accession>